<evidence type="ECO:0000313" key="1">
    <source>
        <dbReference type="EMBL" id="GAH18784.1"/>
    </source>
</evidence>
<accession>X1ENS4</accession>
<sequence>WKAKIEEWKKRIDCEYDWGCQICPYRENCYYLKEVLIERDELGK</sequence>
<comment type="caution">
    <text evidence="1">The sequence shown here is derived from an EMBL/GenBank/DDBJ whole genome shotgun (WGS) entry which is preliminary data.</text>
</comment>
<protein>
    <submittedName>
        <fullName evidence="1">Uncharacterized protein</fullName>
    </submittedName>
</protein>
<organism evidence="1">
    <name type="scientific">marine sediment metagenome</name>
    <dbReference type="NCBI Taxonomy" id="412755"/>
    <lineage>
        <taxon>unclassified sequences</taxon>
        <taxon>metagenomes</taxon>
        <taxon>ecological metagenomes</taxon>
    </lineage>
</organism>
<dbReference type="EMBL" id="BARU01002843">
    <property type="protein sequence ID" value="GAH18784.1"/>
    <property type="molecule type" value="Genomic_DNA"/>
</dbReference>
<dbReference type="AlphaFoldDB" id="X1ENS4"/>
<proteinExistence type="predicted"/>
<gene>
    <name evidence="1" type="ORF">S03H2_06479</name>
</gene>
<name>X1ENS4_9ZZZZ</name>
<reference evidence="1" key="1">
    <citation type="journal article" date="2014" name="Front. Microbiol.">
        <title>High frequency of phylogenetically diverse reductive dehalogenase-homologous genes in deep subseafloor sedimentary metagenomes.</title>
        <authorList>
            <person name="Kawai M."/>
            <person name="Futagami T."/>
            <person name="Toyoda A."/>
            <person name="Takaki Y."/>
            <person name="Nishi S."/>
            <person name="Hori S."/>
            <person name="Arai W."/>
            <person name="Tsubouchi T."/>
            <person name="Morono Y."/>
            <person name="Uchiyama I."/>
            <person name="Ito T."/>
            <person name="Fujiyama A."/>
            <person name="Inagaki F."/>
            <person name="Takami H."/>
        </authorList>
    </citation>
    <scope>NUCLEOTIDE SEQUENCE</scope>
    <source>
        <strain evidence="1">Expedition CK06-06</strain>
    </source>
</reference>
<feature type="non-terminal residue" evidence="1">
    <location>
        <position position="1"/>
    </location>
</feature>